<sequence length="73" mass="7761">MGMGKRIAKGNTEKKNVSTKKDNQKAAASSKKTAKPSSSKGECLRTCRTSFPSKGKKDKPSPKAQQEASSSES</sequence>
<feature type="compositionally biased region" description="Polar residues" evidence="1">
    <location>
        <begin position="64"/>
        <end position="73"/>
    </location>
</feature>
<feature type="region of interest" description="Disordered" evidence="1">
    <location>
        <begin position="1"/>
        <end position="73"/>
    </location>
</feature>
<feature type="compositionally biased region" description="Basic and acidic residues" evidence="1">
    <location>
        <begin position="11"/>
        <end position="24"/>
    </location>
</feature>
<feature type="compositionally biased region" description="Low complexity" evidence="1">
    <location>
        <begin position="25"/>
        <end position="40"/>
    </location>
</feature>
<dbReference type="AlphaFoldDB" id="A0A392T4I1"/>
<feature type="non-terminal residue" evidence="2">
    <location>
        <position position="73"/>
    </location>
</feature>
<keyword evidence="3" id="KW-1185">Reference proteome</keyword>
<dbReference type="EMBL" id="LXQA010489760">
    <property type="protein sequence ID" value="MCI55050.1"/>
    <property type="molecule type" value="Genomic_DNA"/>
</dbReference>
<evidence type="ECO:0000256" key="1">
    <source>
        <dbReference type="SAM" id="MobiDB-lite"/>
    </source>
</evidence>
<protein>
    <submittedName>
        <fullName evidence="2">Uncharacterized protein</fullName>
    </submittedName>
</protein>
<dbReference type="Proteomes" id="UP000265520">
    <property type="component" value="Unassembled WGS sequence"/>
</dbReference>
<reference evidence="2 3" key="1">
    <citation type="journal article" date="2018" name="Front. Plant Sci.">
        <title>Red Clover (Trifolium pratense) and Zigzag Clover (T. medium) - A Picture of Genomic Similarities and Differences.</title>
        <authorList>
            <person name="Dluhosova J."/>
            <person name="Istvanek J."/>
            <person name="Nedelnik J."/>
            <person name="Repkova J."/>
        </authorList>
    </citation>
    <scope>NUCLEOTIDE SEQUENCE [LARGE SCALE GENOMIC DNA]</scope>
    <source>
        <strain evidence="3">cv. 10/8</strain>
        <tissue evidence="2">Leaf</tissue>
    </source>
</reference>
<evidence type="ECO:0000313" key="2">
    <source>
        <dbReference type="EMBL" id="MCI55050.1"/>
    </source>
</evidence>
<accession>A0A392T4I1</accession>
<name>A0A392T4I1_9FABA</name>
<proteinExistence type="predicted"/>
<organism evidence="2 3">
    <name type="scientific">Trifolium medium</name>
    <dbReference type="NCBI Taxonomy" id="97028"/>
    <lineage>
        <taxon>Eukaryota</taxon>
        <taxon>Viridiplantae</taxon>
        <taxon>Streptophyta</taxon>
        <taxon>Embryophyta</taxon>
        <taxon>Tracheophyta</taxon>
        <taxon>Spermatophyta</taxon>
        <taxon>Magnoliopsida</taxon>
        <taxon>eudicotyledons</taxon>
        <taxon>Gunneridae</taxon>
        <taxon>Pentapetalae</taxon>
        <taxon>rosids</taxon>
        <taxon>fabids</taxon>
        <taxon>Fabales</taxon>
        <taxon>Fabaceae</taxon>
        <taxon>Papilionoideae</taxon>
        <taxon>50 kb inversion clade</taxon>
        <taxon>NPAAA clade</taxon>
        <taxon>Hologalegina</taxon>
        <taxon>IRL clade</taxon>
        <taxon>Trifolieae</taxon>
        <taxon>Trifolium</taxon>
    </lineage>
</organism>
<comment type="caution">
    <text evidence="2">The sequence shown here is derived from an EMBL/GenBank/DDBJ whole genome shotgun (WGS) entry which is preliminary data.</text>
</comment>
<evidence type="ECO:0000313" key="3">
    <source>
        <dbReference type="Proteomes" id="UP000265520"/>
    </source>
</evidence>